<dbReference type="EMBL" id="LGUV01000348">
    <property type="protein sequence ID" value="KOG46498.1"/>
    <property type="molecule type" value="Genomic_DNA"/>
</dbReference>
<evidence type="ECO:0000256" key="8">
    <source>
        <dbReference type="RuleBase" id="RU003557"/>
    </source>
</evidence>
<evidence type="ECO:0000256" key="6">
    <source>
        <dbReference type="ARBA" id="ARBA00040529"/>
    </source>
</evidence>
<feature type="active site" description="Proton acceptor" evidence="7">
    <location>
        <position position="354"/>
    </location>
</feature>
<dbReference type="PROSITE" id="PS00737">
    <property type="entry name" value="THIOLASE_2"/>
    <property type="match status" value="1"/>
</dbReference>
<evidence type="ECO:0000256" key="1">
    <source>
        <dbReference type="ARBA" id="ARBA00010982"/>
    </source>
</evidence>
<evidence type="ECO:0000256" key="4">
    <source>
        <dbReference type="ARBA" id="ARBA00023315"/>
    </source>
</evidence>
<dbReference type="EC" id="2.3.1.9" evidence="2"/>
<name>A0A0L8M7Z1_STRVG</name>
<evidence type="ECO:0000256" key="5">
    <source>
        <dbReference type="ARBA" id="ARBA00030755"/>
    </source>
</evidence>
<dbReference type="PANTHER" id="PTHR18919">
    <property type="entry name" value="ACETYL-COA C-ACYLTRANSFERASE"/>
    <property type="match status" value="1"/>
</dbReference>
<comment type="similarity">
    <text evidence="1 8">Belongs to the thiolase-like superfamily. Thiolase family.</text>
</comment>
<dbReference type="GO" id="GO:0003985">
    <property type="term" value="F:acetyl-CoA C-acetyltransferase activity"/>
    <property type="evidence" value="ECO:0007669"/>
    <property type="project" value="UniProtKB-EC"/>
</dbReference>
<dbReference type="FunFam" id="3.40.47.10:FF:000010">
    <property type="entry name" value="Acetyl-CoA acetyltransferase (Thiolase)"/>
    <property type="match status" value="1"/>
</dbReference>
<dbReference type="PROSITE" id="PS00099">
    <property type="entry name" value="THIOLASE_3"/>
    <property type="match status" value="1"/>
</dbReference>
<dbReference type="PANTHER" id="PTHR18919:SF107">
    <property type="entry name" value="ACETYL-COA ACETYLTRANSFERASE, CYTOSOLIC"/>
    <property type="match status" value="1"/>
</dbReference>
<dbReference type="Pfam" id="PF00108">
    <property type="entry name" value="Thiolase_N"/>
    <property type="match status" value="1"/>
</dbReference>
<feature type="active site" description="Acyl-thioester intermediate" evidence="7">
    <location>
        <position position="93"/>
    </location>
</feature>
<accession>A0A0L8M7Z1</accession>
<dbReference type="PROSITE" id="PS00098">
    <property type="entry name" value="THIOLASE_1"/>
    <property type="match status" value="1"/>
</dbReference>
<organism evidence="11 12">
    <name type="scientific">Streptomyces virginiae</name>
    <name type="common">Streptomyces cinnamonensis</name>
    <dbReference type="NCBI Taxonomy" id="1961"/>
    <lineage>
        <taxon>Bacteria</taxon>
        <taxon>Bacillati</taxon>
        <taxon>Actinomycetota</taxon>
        <taxon>Actinomycetes</taxon>
        <taxon>Kitasatosporales</taxon>
        <taxon>Streptomycetaceae</taxon>
        <taxon>Streptomyces</taxon>
    </lineage>
</organism>
<dbReference type="OrthoDB" id="9764638at2"/>
<dbReference type="InterPro" id="IPR002155">
    <property type="entry name" value="Thiolase"/>
</dbReference>
<dbReference type="InterPro" id="IPR016039">
    <property type="entry name" value="Thiolase-like"/>
</dbReference>
<dbReference type="InterPro" id="IPR020610">
    <property type="entry name" value="Thiolase_AS"/>
</dbReference>
<evidence type="ECO:0000313" key="11">
    <source>
        <dbReference type="EMBL" id="KOG46498.1"/>
    </source>
</evidence>
<dbReference type="InterPro" id="IPR020613">
    <property type="entry name" value="Thiolase_CS"/>
</dbReference>
<dbReference type="PATRIC" id="fig|1961.12.peg.5912"/>
<dbReference type="InterPro" id="IPR020617">
    <property type="entry name" value="Thiolase_C"/>
</dbReference>
<dbReference type="CDD" id="cd00751">
    <property type="entry name" value="thiolase"/>
    <property type="match status" value="1"/>
</dbReference>
<evidence type="ECO:0000256" key="2">
    <source>
        <dbReference type="ARBA" id="ARBA00012705"/>
    </source>
</evidence>
<feature type="active site" description="Proton acceptor" evidence="7">
    <location>
        <position position="384"/>
    </location>
</feature>
<dbReference type="Gene3D" id="3.40.47.10">
    <property type="match status" value="2"/>
</dbReference>
<keyword evidence="3 8" id="KW-0808">Transferase</keyword>
<gene>
    <name evidence="11" type="ORF">ADK75_26470</name>
</gene>
<dbReference type="RefSeq" id="WP_052873708.1">
    <property type="nucleotide sequence ID" value="NZ_LGUV01000348.1"/>
</dbReference>
<sequence length="399" mass="40998">MSGSNNTTSVIVAGARTPMGRLLGSLKSFSGADLGGFAIKSALDRAGISGDQVQYVIMGQVLQAGAGQIPARQAAVKAGIPMNVPALTINKVCLSGLDAIALADQLIRAGEFDIVVAGGQESMTNAPHLLPKSREGFKYGAIEMLDAMAYDGLTDAFENIAMGESTEKHNTRLGIERAPQDEFAAASHQRAAAAQKNGVFEAEIVPVEIPQRKGDPVIFSSDEGIRPETTVESLGKLRPAFAKDGTITAGTSSQISDGAAAVVVMSKAKAEELGLEWIAEIGAHGNVAGPDNSLQSQPSNAILHALKKEGLQVSDLDLIEINEAFAAVAVQSMKDLGVTPEKVNVNGGAIALGHPIGMSGARVVLHLALELKRRGGGVGAAALCGGGGQGDALIVRVAK</sequence>
<dbReference type="eggNOG" id="COG0183">
    <property type="taxonomic scope" value="Bacteria"/>
</dbReference>
<dbReference type="AlphaFoldDB" id="A0A0L8M7Z1"/>
<dbReference type="InterPro" id="IPR020616">
    <property type="entry name" value="Thiolase_N"/>
</dbReference>
<feature type="domain" description="Thiolase C-terminal" evidence="10">
    <location>
        <begin position="276"/>
        <end position="396"/>
    </location>
</feature>
<keyword evidence="4 8" id="KW-0012">Acyltransferase</keyword>
<dbReference type="PIRSF" id="PIRSF000429">
    <property type="entry name" value="Ac-CoA_Ac_transf"/>
    <property type="match status" value="1"/>
</dbReference>
<evidence type="ECO:0000259" key="10">
    <source>
        <dbReference type="Pfam" id="PF02803"/>
    </source>
</evidence>
<evidence type="ECO:0000256" key="7">
    <source>
        <dbReference type="PIRSR" id="PIRSR000429-1"/>
    </source>
</evidence>
<reference evidence="12" key="1">
    <citation type="submission" date="2015-07" db="EMBL/GenBank/DDBJ databases">
        <authorList>
            <consortium name="Consortium for Microbial Forensics and Genomics (microFORGE)"/>
            <person name="Knight B.M."/>
            <person name="Roberts D.P."/>
            <person name="Lin D."/>
            <person name="Hari K."/>
            <person name="Fletcher J."/>
            <person name="Melcher U."/>
            <person name="Blagden T."/>
            <person name="Winegar R.A."/>
        </authorList>
    </citation>
    <scope>NUCLEOTIDE SEQUENCE [LARGE SCALE GENOMIC DNA]</scope>
    <source>
        <strain evidence="12">NRRL B-1447</strain>
    </source>
</reference>
<dbReference type="NCBIfam" id="TIGR01930">
    <property type="entry name" value="AcCoA-C-Actrans"/>
    <property type="match status" value="1"/>
</dbReference>
<evidence type="ECO:0000256" key="3">
    <source>
        <dbReference type="ARBA" id="ARBA00022679"/>
    </source>
</evidence>
<dbReference type="Pfam" id="PF02803">
    <property type="entry name" value="Thiolase_C"/>
    <property type="match status" value="1"/>
</dbReference>
<dbReference type="Proteomes" id="UP000037084">
    <property type="component" value="Unassembled WGS sequence"/>
</dbReference>
<evidence type="ECO:0000259" key="9">
    <source>
        <dbReference type="Pfam" id="PF00108"/>
    </source>
</evidence>
<dbReference type="SUPFAM" id="SSF53901">
    <property type="entry name" value="Thiolase-like"/>
    <property type="match status" value="2"/>
</dbReference>
<evidence type="ECO:0000313" key="12">
    <source>
        <dbReference type="Proteomes" id="UP000037084"/>
    </source>
</evidence>
<comment type="caution">
    <text evidence="11">The sequence shown here is derived from an EMBL/GenBank/DDBJ whole genome shotgun (WGS) entry which is preliminary data.</text>
</comment>
<dbReference type="InterPro" id="IPR020615">
    <property type="entry name" value="Thiolase_acyl_enz_int_AS"/>
</dbReference>
<feature type="domain" description="Thiolase N-terminal" evidence="9">
    <location>
        <begin position="10"/>
        <end position="267"/>
    </location>
</feature>
<proteinExistence type="inferred from homology"/>
<protein>
    <recommendedName>
        <fullName evidence="6">Probable acetyl-CoA acetyltransferase</fullName>
        <ecNumber evidence="2">2.3.1.9</ecNumber>
    </recommendedName>
    <alternativeName>
        <fullName evidence="5">Acetoacetyl-CoA thiolase</fullName>
    </alternativeName>
</protein>